<dbReference type="InterPro" id="IPR013083">
    <property type="entry name" value="Znf_RING/FYVE/PHD"/>
</dbReference>
<evidence type="ECO:0000256" key="14">
    <source>
        <dbReference type="PROSITE-ProRule" id="PRU00175"/>
    </source>
</evidence>
<dbReference type="PANTHER" id="PTHR46913:SF1">
    <property type="entry name" value="RING-H2 FINGER PROTEIN ATL16"/>
    <property type="match status" value="1"/>
</dbReference>
<keyword evidence="11 16" id="KW-1133">Transmembrane helix</keyword>
<dbReference type="PANTHER" id="PTHR46913">
    <property type="entry name" value="RING-H2 FINGER PROTEIN ATL16"/>
    <property type="match status" value="1"/>
</dbReference>
<dbReference type="SMART" id="SM00184">
    <property type="entry name" value="RING"/>
    <property type="match status" value="1"/>
</dbReference>
<keyword evidence="8 14" id="KW-0863">Zinc-finger</keyword>
<evidence type="ECO:0000256" key="6">
    <source>
        <dbReference type="ARBA" id="ARBA00022692"/>
    </source>
</evidence>
<evidence type="ECO:0000256" key="8">
    <source>
        <dbReference type="ARBA" id="ARBA00022771"/>
    </source>
</evidence>
<dbReference type="SMR" id="A0A1S3Z8E6"/>
<name>A0A1S3Z8E6_TOBAC</name>
<keyword evidence="7" id="KW-0479">Metal-binding</keyword>
<dbReference type="SUPFAM" id="SSF57850">
    <property type="entry name" value="RING/U-box"/>
    <property type="match status" value="1"/>
</dbReference>
<keyword evidence="5" id="KW-0808">Transferase</keyword>
<dbReference type="GO" id="GO:0016020">
    <property type="term" value="C:membrane"/>
    <property type="evidence" value="ECO:0007669"/>
    <property type="project" value="UniProtKB-SubCell"/>
</dbReference>
<gene>
    <name evidence="18" type="primary">LOC107784076</name>
</gene>
<evidence type="ECO:0000256" key="5">
    <source>
        <dbReference type="ARBA" id="ARBA00022679"/>
    </source>
</evidence>
<evidence type="ECO:0000313" key="18">
    <source>
        <dbReference type="RefSeq" id="XP_016460629.1"/>
    </source>
</evidence>
<dbReference type="Pfam" id="PF13639">
    <property type="entry name" value="zf-RING_2"/>
    <property type="match status" value="1"/>
</dbReference>
<dbReference type="UniPathway" id="UPA00143"/>
<evidence type="ECO:0000256" key="2">
    <source>
        <dbReference type="ARBA" id="ARBA00004167"/>
    </source>
</evidence>
<dbReference type="EC" id="2.3.2.27" evidence="4"/>
<dbReference type="PROSITE" id="PS50089">
    <property type="entry name" value="ZF_RING_2"/>
    <property type="match status" value="1"/>
</dbReference>
<dbReference type="OMA" id="WEETECC"/>
<evidence type="ECO:0000256" key="15">
    <source>
        <dbReference type="SAM" id="MobiDB-lite"/>
    </source>
</evidence>
<feature type="region of interest" description="Disordered" evidence="15">
    <location>
        <begin position="1"/>
        <end position="20"/>
    </location>
</feature>
<evidence type="ECO:0000256" key="9">
    <source>
        <dbReference type="ARBA" id="ARBA00022786"/>
    </source>
</evidence>
<evidence type="ECO:0000256" key="10">
    <source>
        <dbReference type="ARBA" id="ARBA00022833"/>
    </source>
</evidence>
<keyword evidence="12 16" id="KW-0472">Membrane</keyword>
<sequence>MSSNNLASDSSSLNSPQSGMSSQNSHSFHWHYAEFDDNDFQIRGRTLFFVVVLFAIILIATLLFLYARWVCKFRSPLSAEAARSAHAPSSVPPPPQGLDPAFIDNLPIILHRTSDFRGNTAAEVECCICLGIFQDGDKVKVLPSCQHCYHSECVDKWLRNQSSCPLCRASLQFNSAV</sequence>
<dbReference type="OrthoDB" id="8062037at2759"/>
<protein>
    <recommendedName>
        <fullName evidence="4">RING-type E3 ubiquitin transferase</fullName>
        <ecNumber evidence="4">2.3.2.27</ecNumber>
    </recommendedName>
</protein>
<reference evidence="18" key="1">
    <citation type="submission" date="2025-08" db="UniProtKB">
        <authorList>
            <consortium name="RefSeq"/>
        </authorList>
    </citation>
    <scope>IDENTIFICATION</scope>
</reference>
<comment type="catalytic activity">
    <reaction evidence="1">
        <text>S-ubiquitinyl-[E2 ubiquitin-conjugating enzyme]-L-cysteine + [acceptor protein]-L-lysine = [E2 ubiquitin-conjugating enzyme]-L-cysteine + N(6)-ubiquitinyl-[acceptor protein]-L-lysine.</text>
        <dbReference type="EC" id="2.3.2.27"/>
    </reaction>
</comment>
<evidence type="ECO:0000256" key="12">
    <source>
        <dbReference type="ARBA" id="ARBA00023136"/>
    </source>
</evidence>
<dbReference type="InterPro" id="IPR044600">
    <property type="entry name" value="ATL1/ATL16-like"/>
</dbReference>
<evidence type="ECO:0000256" key="3">
    <source>
        <dbReference type="ARBA" id="ARBA00004906"/>
    </source>
</evidence>
<comment type="similarity">
    <text evidence="13">Belongs to the RING-type zinc finger family. ATL subfamily.</text>
</comment>
<comment type="subcellular location">
    <subcellularLocation>
        <location evidence="2">Membrane</location>
        <topology evidence="2">Single-pass membrane protein</topology>
    </subcellularLocation>
</comment>
<keyword evidence="6 16" id="KW-0812">Transmembrane</keyword>
<proteinExistence type="inferred from homology"/>
<feature type="domain" description="RING-type" evidence="17">
    <location>
        <begin position="126"/>
        <end position="168"/>
    </location>
</feature>
<accession>A0A1S3Z8E6</accession>
<evidence type="ECO:0000256" key="7">
    <source>
        <dbReference type="ARBA" id="ARBA00022723"/>
    </source>
</evidence>
<dbReference type="GO" id="GO:0008270">
    <property type="term" value="F:zinc ion binding"/>
    <property type="evidence" value="ECO:0007669"/>
    <property type="project" value="UniProtKB-KW"/>
</dbReference>
<dbReference type="GO" id="GO:0016567">
    <property type="term" value="P:protein ubiquitination"/>
    <property type="evidence" value="ECO:0000318"/>
    <property type="project" value="GO_Central"/>
</dbReference>
<dbReference type="Gene3D" id="3.30.40.10">
    <property type="entry name" value="Zinc/RING finger domain, C3HC4 (zinc finger)"/>
    <property type="match status" value="1"/>
</dbReference>
<dbReference type="PaxDb" id="4097-A0A1S3Z8E6"/>
<dbReference type="RefSeq" id="XP_016460629.1">
    <property type="nucleotide sequence ID" value="XM_016605143.1"/>
</dbReference>
<feature type="transmembrane region" description="Helical" evidence="16">
    <location>
        <begin position="47"/>
        <end position="67"/>
    </location>
</feature>
<keyword evidence="10" id="KW-0862">Zinc</keyword>
<dbReference type="KEGG" id="nta:107784076"/>
<evidence type="ECO:0000256" key="11">
    <source>
        <dbReference type="ARBA" id="ARBA00022989"/>
    </source>
</evidence>
<dbReference type="AlphaFoldDB" id="A0A1S3Z8E6"/>
<evidence type="ECO:0000256" key="1">
    <source>
        <dbReference type="ARBA" id="ARBA00000900"/>
    </source>
</evidence>
<evidence type="ECO:0000256" key="13">
    <source>
        <dbReference type="ARBA" id="ARBA00024209"/>
    </source>
</evidence>
<evidence type="ECO:0000256" key="4">
    <source>
        <dbReference type="ARBA" id="ARBA00012483"/>
    </source>
</evidence>
<evidence type="ECO:0000256" key="16">
    <source>
        <dbReference type="SAM" id="Phobius"/>
    </source>
</evidence>
<evidence type="ECO:0000259" key="17">
    <source>
        <dbReference type="PROSITE" id="PS50089"/>
    </source>
</evidence>
<keyword evidence="9" id="KW-0833">Ubl conjugation pathway</keyword>
<dbReference type="FunFam" id="3.30.40.10:FF:000461">
    <property type="entry name" value="RING-H2 finger protein ATL66"/>
    <property type="match status" value="1"/>
</dbReference>
<dbReference type="CDD" id="cd16461">
    <property type="entry name" value="RING-H2_EL5-like"/>
    <property type="match status" value="1"/>
</dbReference>
<feature type="compositionally biased region" description="Low complexity" evidence="15">
    <location>
        <begin position="1"/>
        <end position="15"/>
    </location>
</feature>
<comment type="pathway">
    <text evidence="3">Protein modification; protein ubiquitination.</text>
</comment>
<dbReference type="InterPro" id="IPR001841">
    <property type="entry name" value="Znf_RING"/>
</dbReference>
<dbReference type="GO" id="GO:0061630">
    <property type="term" value="F:ubiquitin protein ligase activity"/>
    <property type="evidence" value="ECO:0007669"/>
    <property type="project" value="UniProtKB-EC"/>
</dbReference>
<organism evidence="18">
    <name type="scientific">Nicotiana tabacum</name>
    <name type="common">Common tobacco</name>
    <dbReference type="NCBI Taxonomy" id="4097"/>
    <lineage>
        <taxon>Eukaryota</taxon>
        <taxon>Viridiplantae</taxon>
        <taxon>Streptophyta</taxon>
        <taxon>Embryophyta</taxon>
        <taxon>Tracheophyta</taxon>
        <taxon>Spermatophyta</taxon>
        <taxon>Magnoliopsida</taxon>
        <taxon>eudicotyledons</taxon>
        <taxon>Gunneridae</taxon>
        <taxon>Pentapetalae</taxon>
        <taxon>asterids</taxon>
        <taxon>lamiids</taxon>
        <taxon>Solanales</taxon>
        <taxon>Solanaceae</taxon>
        <taxon>Nicotianoideae</taxon>
        <taxon>Nicotianeae</taxon>
        <taxon>Nicotiana</taxon>
    </lineage>
</organism>